<organism evidence="7 8">
    <name type="scientific">Pseudobythopirellula maris</name>
    <dbReference type="NCBI Taxonomy" id="2527991"/>
    <lineage>
        <taxon>Bacteria</taxon>
        <taxon>Pseudomonadati</taxon>
        <taxon>Planctomycetota</taxon>
        <taxon>Planctomycetia</taxon>
        <taxon>Pirellulales</taxon>
        <taxon>Lacipirellulaceae</taxon>
        <taxon>Pseudobythopirellula</taxon>
    </lineage>
</organism>
<sequence length="263" mass="29133" precursor="true">MLPQRNSAFSLVKLLAALVSCYLAHSVGTAISITRASVDGRSFLPETTQITAVLQAISQGNRSAADRLMPLVYNQMRDLASHYMRRQPTDHTLRSTALVNEAYLKLCKQHDADWRSRSHFFAASAQAMRRILVDHARSKGREKRGGGWRRVEFDGDLLESKRCDEDILALDEALNRLTQLDERQARIVEMRFFGGMTVREVAEALGVSKRTVELEWSMIRAWLRRELGDETDEPSTEGAVSGGPADVAQGGTADGPEGGADDS</sequence>
<dbReference type="InterPro" id="IPR036388">
    <property type="entry name" value="WH-like_DNA-bd_sf"/>
</dbReference>
<feature type="domain" description="RNA polymerase sigma-70 ECF-like HTH" evidence="6">
    <location>
        <begin position="48"/>
        <end position="227"/>
    </location>
</feature>
<dbReference type="NCBIfam" id="TIGR02937">
    <property type="entry name" value="sigma70-ECF"/>
    <property type="match status" value="1"/>
</dbReference>
<dbReference type="OrthoDB" id="278371at2"/>
<reference evidence="7 8" key="1">
    <citation type="submission" date="2019-02" db="EMBL/GenBank/DDBJ databases">
        <title>Deep-cultivation of Planctomycetes and their phenomic and genomic characterization uncovers novel biology.</title>
        <authorList>
            <person name="Wiegand S."/>
            <person name="Jogler M."/>
            <person name="Boedeker C."/>
            <person name="Pinto D."/>
            <person name="Vollmers J."/>
            <person name="Rivas-Marin E."/>
            <person name="Kohn T."/>
            <person name="Peeters S.H."/>
            <person name="Heuer A."/>
            <person name="Rast P."/>
            <person name="Oberbeckmann S."/>
            <person name="Bunk B."/>
            <person name="Jeske O."/>
            <person name="Meyerdierks A."/>
            <person name="Storesund J.E."/>
            <person name="Kallscheuer N."/>
            <person name="Luecker S."/>
            <person name="Lage O.M."/>
            <person name="Pohl T."/>
            <person name="Merkel B.J."/>
            <person name="Hornburger P."/>
            <person name="Mueller R.-W."/>
            <person name="Bruemmer F."/>
            <person name="Labrenz M."/>
            <person name="Spormann A.M."/>
            <person name="Op Den Camp H."/>
            <person name="Overmann J."/>
            <person name="Amann R."/>
            <person name="Jetten M.S.M."/>
            <person name="Mascher T."/>
            <person name="Medema M.H."/>
            <person name="Devos D.P."/>
            <person name="Kaster A.-K."/>
            <person name="Ovreas L."/>
            <person name="Rohde M."/>
            <person name="Galperin M.Y."/>
            <person name="Jogler C."/>
        </authorList>
    </citation>
    <scope>NUCLEOTIDE SEQUENCE [LARGE SCALE GENOMIC DNA]</scope>
    <source>
        <strain evidence="7 8">Mal64</strain>
    </source>
</reference>
<keyword evidence="1" id="KW-0805">Transcription regulation</keyword>
<dbReference type="AlphaFoldDB" id="A0A5C5ZT55"/>
<keyword evidence="2" id="KW-0731">Sigma factor</keyword>
<dbReference type="GO" id="GO:0006352">
    <property type="term" value="P:DNA-templated transcription initiation"/>
    <property type="evidence" value="ECO:0007669"/>
    <property type="project" value="InterPro"/>
</dbReference>
<comment type="caution">
    <text evidence="7">The sequence shown here is derived from an EMBL/GenBank/DDBJ whole genome shotgun (WGS) entry which is preliminary data.</text>
</comment>
<feature type="signal peptide" evidence="5">
    <location>
        <begin position="1"/>
        <end position="24"/>
    </location>
</feature>
<evidence type="ECO:0000256" key="4">
    <source>
        <dbReference type="SAM" id="MobiDB-lite"/>
    </source>
</evidence>
<dbReference type="InterPro" id="IPR011517">
    <property type="entry name" value="RNA_pol_sigma70_ECF-like"/>
</dbReference>
<evidence type="ECO:0000256" key="2">
    <source>
        <dbReference type="ARBA" id="ARBA00023082"/>
    </source>
</evidence>
<proteinExistence type="predicted"/>
<feature type="compositionally biased region" description="Gly residues" evidence="4">
    <location>
        <begin position="252"/>
        <end position="263"/>
    </location>
</feature>
<dbReference type="GO" id="GO:0016987">
    <property type="term" value="F:sigma factor activity"/>
    <property type="evidence" value="ECO:0007669"/>
    <property type="project" value="UniProtKB-KW"/>
</dbReference>
<evidence type="ECO:0000256" key="1">
    <source>
        <dbReference type="ARBA" id="ARBA00023015"/>
    </source>
</evidence>
<dbReference type="Gene3D" id="1.10.10.10">
    <property type="entry name" value="Winged helix-like DNA-binding domain superfamily/Winged helix DNA-binding domain"/>
    <property type="match status" value="1"/>
</dbReference>
<dbReference type="InterPro" id="IPR014284">
    <property type="entry name" value="RNA_pol_sigma-70_dom"/>
</dbReference>
<gene>
    <name evidence="7" type="ORF">Mal64_07950</name>
</gene>
<dbReference type="PANTHER" id="PTHR43133">
    <property type="entry name" value="RNA POLYMERASE ECF-TYPE SIGMA FACTO"/>
    <property type="match status" value="1"/>
</dbReference>
<keyword evidence="3" id="KW-0804">Transcription</keyword>
<dbReference type="CDD" id="cd06171">
    <property type="entry name" value="Sigma70_r4"/>
    <property type="match status" value="1"/>
</dbReference>
<dbReference type="NCBIfam" id="TIGR02999">
    <property type="entry name" value="Sig-70_X6"/>
    <property type="match status" value="1"/>
</dbReference>
<name>A0A5C5ZT55_9BACT</name>
<dbReference type="Proteomes" id="UP000315440">
    <property type="component" value="Unassembled WGS sequence"/>
</dbReference>
<keyword evidence="8" id="KW-1185">Reference proteome</keyword>
<protein>
    <submittedName>
        <fullName evidence="7">RNA polymerase sigma factor</fullName>
    </submittedName>
</protein>
<dbReference type="InterPro" id="IPR039425">
    <property type="entry name" value="RNA_pol_sigma-70-like"/>
</dbReference>
<feature type="region of interest" description="Disordered" evidence="4">
    <location>
        <begin position="228"/>
        <end position="263"/>
    </location>
</feature>
<feature type="chain" id="PRO_5023110501" evidence="5">
    <location>
        <begin position="25"/>
        <end position="263"/>
    </location>
</feature>
<dbReference type="PANTHER" id="PTHR43133:SF39">
    <property type="entry name" value="SIMILAR TO RNA POLYMERASE SIGMA-E FACTOR"/>
    <property type="match status" value="1"/>
</dbReference>
<dbReference type="Pfam" id="PF07638">
    <property type="entry name" value="Sigma70_ECF"/>
    <property type="match status" value="1"/>
</dbReference>
<dbReference type="InterPro" id="IPR013324">
    <property type="entry name" value="RNA_pol_sigma_r3/r4-like"/>
</dbReference>
<evidence type="ECO:0000256" key="3">
    <source>
        <dbReference type="ARBA" id="ARBA00023163"/>
    </source>
</evidence>
<evidence type="ECO:0000313" key="7">
    <source>
        <dbReference type="EMBL" id="TWT90406.1"/>
    </source>
</evidence>
<dbReference type="SUPFAM" id="SSF88659">
    <property type="entry name" value="Sigma3 and sigma4 domains of RNA polymerase sigma factors"/>
    <property type="match status" value="1"/>
</dbReference>
<evidence type="ECO:0000313" key="8">
    <source>
        <dbReference type="Proteomes" id="UP000315440"/>
    </source>
</evidence>
<keyword evidence="5" id="KW-0732">Signal</keyword>
<evidence type="ECO:0000256" key="5">
    <source>
        <dbReference type="SAM" id="SignalP"/>
    </source>
</evidence>
<dbReference type="InterPro" id="IPR053812">
    <property type="entry name" value="HTH_Sigma70_ECF-like"/>
</dbReference>
<dbReference type="EMBL" id="SJPQ01000001">
    <property type="protein sequence ID" value="TWT90406.1"/>
    <property type="molecule type" value="Genomic_DNA"/>
</dbReference>
<accession>A0A5C5ZT55</accession>
<evidence type="ECO:0000259" key="6">
    <source>
        <dbReference type="Pfam" id="PF07638"/>
    </source>
</evidence>